<dbReference type="EMBL" id="QXTE01002616">
    <property type="protein sequence ID" value="TFJ95667.1"/>
    <property type="molecule type" value="Genomic_DNA"/>
</dbReference>
<comment type="caution">
    <text evidence="1">The sequence shown here is derived from an EMBL/GenBank/DDBJ whole genome shotgun (WGS) entry which is preliminary data.</text>
</comment>
<evidence type="ECO:0000313" key="2">
    <source>
        <dbReference type="Proteomes" id="UP000297703"/>
    </source>
</evidence>
<organism evidence="1 2">
    <name type="scientific">Platysternon megacephalum</name>
    <name type="common">big-headed turtle</name>
    <dbReference type="NCBI Taxonomy" id="55544"/>
    <lineage>
        <taxon>Eukaryota</taxon>
        <taxon>Metazoa</taxon>
        <taxon>Chordata</taxon>
        <taxon>Craniata</taxon>
        <taxon>Vertebrata</taxon>
        <taxon>Euteleostomi</taxon>
        <taxon>Archelosauria</taxon>
        <taxon>Testudinata</taxon>
        <taxon>Testudines</taxon>
        <taxon>Cryptodira</taxon>
        <taxon>Durocryptodira</taxon>
        <taxon>Testudinoidea</taxon>
        <taxon>Platysternidae</taxon>
        <taxon>Platysternon</taxon>
    </lineage>
</organism>
<evidence type="ECO:0000313" key="1">
    <source>
        <dbReference type="EMBL" id="TFJ95667.1"/>
    </source>
</evidence>
<dbReference type="Proteomes" id="UP000297703">
    <property type="component" value="Unassembled WGS sequence"/>
</dbReference>
<dbReference type="AlphaFoldDB" id="A0A4D9DHL0"/>
<name>A0A4D9DHL0_9SAUR</name>
<reference evidence="1 2" key="1">
    <citation type="submission" date="2019-04" db="EMBL/GenBank/DDBJ databases">
        <title>Draft genome of the big-headed turtle Platysternon megacephalum.</title>
        <authorList>
            <person name="Gong S."/>
        </authorList>
    </citation>
    <scope>NUCLEOTIDE SEQUENCE [LARGE SCALE GENOMIC DNA]</scope>
    <source>
        <strain evidence="1">DO16091913</strain>
        <tissue evidence="1">Muscle</tissue>
    </source>
</reference>
<keyword evidence="2" id="KW-1185">Reference proteome</keyword>
<gene>
    <name evidence="1" type="ORF">DR999_PMT22687</name>
</gene>
<sequence>MESPNSSQIYVTCCCDSLNYAPFLVSHFNYSFAPFTTHKFILLGHVTSSRTDFLSCFQQFTCI</sequence>
<reference evidence="1 2" key="2">
    <citation type="submission" date="2019-04" db="EMBL/GenBank/DDBJ databases">
        <title>The genome sequence of big-headed turtle.</title>
        <authorList>
            <person name="Gong S."/>
        </authorList>
    </citation>
    <scope>NUCLEOTIDE SEQUENCE [LARGE SCALE GENOMIC DNA]</scope>
    <source>
        <strain evidence="1">DO16091913</strain>
        <tissue evidence="1">Muscle</tissue>
    </source>
</reference>
<protein>
    <submittedName>
        <fullName evidence="1">Uncharacterized protein</fullName>
    </submittedName>
</protein>
<proteinExistence type="predicted"/>
<accession>A0A4D9DHL0</accession>